<keyword evidence="1" id="KW-0808">Transferase</keyword>
<dbReference type="EMBL" id="CP001655">
    <property type="protein sequence ID" value="ACT04967.1"/>
    <property type="molecule type" value="Genomic_DNA"/>
</dbReference>
<sequence>MMRLYYKPLCDMRMVTVRTSSETGMFCLNAIHHEAPERIRRFPLAELGDSHQLREGQRRMMEKLYQLKSVPMRSDSHEAMLESVVAGLIDDWPALPSQDGLLIYAKTQTHNTFFDRHWLDDILLRQQLGHWDVTTLGLNHCAGALSALHLVRHSAVQRNRPVLLLTGEKAFHPEINRFTVGVQGELPVAALFNAARSPWRVTFTAVRHLSRFYNNPDTMTRQEKAELNRCLLDELCLFIVDAVRDSGMSMDEMDYFVPCNLNFPLLRQMATRLNMGERLFSQQVSDYGHLYCSDVLFNFSSLIKTTTGCAKNYFCFSMGMGVTLSCALIQQIDR</sequence>
<dbReference type="InterPro" id="IPR013747">
    <property type="entry name" value="ACP_syn_III_C"/>
</dbReference>
<accession>C6CFY4</accession>
<dbReference type="SUPFAM" id="SSF53901">
    <property type="entry name" value="Thiolase-like"/>
    <property type="match status" value="1"/>
</dbReference>
<evidence type="ECO:0000256" key="1">
    <source>
        <dbReference type="ARBA" id="ARBA00022679"/>
    </source>
</evidence>
<dbReference type="GO" id="GO:0016746">
    <property type="term" value="F:acyltransferase activity"/>
    <property type="evidence" value="ECO:0007669"/>
    <property type="project" value="UniProtKB-KW"/>
</dbReference>
<proteinExistence type="predicted"/>
<dbReference type="eggNOG" id="COG0332">
    <property type="taxonomic scope" value="Bacteria"/>
</dbReference>
<evidence type="ECO:0000313" key="3">
    <source>
        <dbReference type="EMBL" id="ACT04967.1"/>
    </source>
</evidence>
<feature type="domain" description="Beta-ketoacyl-[acyl-carrier-protein] synthase III C-terminal" evidence="2">
    <location>
        <begin position="245"/>
        <end position="330"/>
    </location>
</feature>
<evidence type="ECO:0000259" key="2">
    <source>
        <dbReference type="Pfam" id="PF08541"/>
    </source>
</evidence>
<dbReference type="AlphaFoldDB" id="C6CFY4"/>
<dbReference type="Pfam" id="PF08541">
    <property type="entry name" value="ACP_syn_III_C"/>
    <property type="match status" value="1"/>
</dbReference>
<evidence type="ECO:0000313" key="4">
    <source>
        <dbReference type="Proteomes" id="UP000002735"/>
    </source>
</evidence>
<name>C6CFY4_DICC1</name>
<gene>
    <name evidence="3" type="ordered locus">Dd1591_0074</name>
</gene>
<reference evidence="3 4" key="1">
    <citation type="submission" date="2009-06" db="EMBL/GenBank/DDBJ databases">
        <title>Complete sequence of Dickeya zeae Ech1591.</title>
        <authorList>
            <consortium name="US DOE Joint Genome Institute"/>
            <person name="Lucas S."/>
            <person name="Copeland A."/>
            <person name="Lapidus A."/>
            <person name="Glavina del Rio T."/>
            <person name="Tice H."/>
            <person name="Bruce D."/>
            <person name="Goodwin L."/>
            <person name="Pitluck S."/>
            <person name="Chertkov O."/>
            <person name="Brettin T."/>
            <person name="Detter J.C."/>
            <person name="Han C."/>
            <person name="Larimer F."/>
            <person name="Land M."/>
            <person name="Hauser L."/>
            <person name="Kyrpides N."/>
            <person name="Ovchinnikova G."/>
            <person name="Balakrishnan V."/>
            <person name="Glasner J."/>
            <person name="Perna N.T."/>
        </authorList>
    </citation>
    <scope>NUCLEOTIDE SEQUENCE [LARGE SCALE GENOMIC DNA]</scope>
    <source>
        <strain evidence="3 4">Ech1591</strain>
    </source>
</reference>
<protein>
    <submittedName>
        <fullName evidence="3">3-Oxoacyl-(Acyl-carrier-protein (ACP)) synthase III domain protein</fullName>
    </submittedName>
</protein>
<dbReference type="InterPro" id="IPR016039">
    <property type="entry name" value="Thiolase-like"/>
</dbReference>
<dbReference type="Proteomes" id="UP000002735">
    <property type="component" value="Chromosome"/>
</dbReference>
<dbReference type="STRING" id="561229.Dd1591_0074"/>
<dbReference type="KEGG" id="dze:Dd1591_0074"/>
<organism evidence="3 4">
    <name type="scientific">Dickeya chrysanthemi (strain Ech1591)</name>
    <name type="common">Dickeya zeae (strain Ech1591)</name>
    <dbReference type="NCBI Taxonomy" id="561229"/>
    <lineage>
        <taxon>Bacteria</taxon>
        <taxon>Pseudomonadati</taxon>
        <taxon>Pseudomonadota</taxon>
        <taxon>Gammaproteobacteria</taxon>
        <taxon>Enterobacterales</taxon>
        <taxon>Pectobacteriaceae</taxon>
        <taxon>Dickeya</taxon>
    </lineage>
</organism>
<dbReference type="Gene3D" id="3.40.47.10">
    <property type="match status" value="1"/>
</dbReference>
<dbReference type="HOGENOM" id="CLU_075552_0_0_6"/>